<evidence type="ECO:0000256" key="1">
    <source>
        <dbReference type="SAM" id="MobiDB-lite"/>
    </source>
</evidence>
<sequence>MTDAAHSSPDTPGRVLRRNRRNRAAQASRRGRAALVAGAVVLTCLAAPLRAGDAAQSDPAGAVWTGLLDACLALMDRRVLVPGLGKGWRSQGFGAEIAKGEWLRDYTHRPTGALAQLQHHREMKRVDFCGTSIFRHFPASAVMAATEGWVSAGIAAGWLTDTGRETGLGRDLEPVAGMVWTYQWCGAKGGAASIRLEMSEFPPARMDIYRNDDCAEES</sequence>
<dbReference type="Proteomes" id="UP000648908">
    <property type="component" value="Unassembled WGS sequence"/>
</dbReference>
<dbReference type="AlphaFoldDB" id="A0A8K0V9F0"/>
<dbReference type="EMBL" id="JAESVN010000001">
    <property type="protein sequence ID" value="MBL4915815.1"/>
    <property type="molecule type" value="Genomic_DNA"/>
</dbReference>
<feature type="region of interest" description="Disordered" evidence="1">
    <location>
        <begin position="1"/>
        <end position="28"/>
    </location>
</feature>
<dbReference type="RefSeq" id="WP_202686388.1">
    <property type="nucleotide sequence ID" value="NZ_JAESVN010000001.1"/>
</dbReference>
<reference evidence="2" key="1">
    <citation type="submission" date="2021-01" db="EMBL/GenBank/DDBJ databases">
        <title>Tabrizicola alba sp. nov. a motile alkaliphilic bacterium isolated from a soda lake.</title>
        <authorList>
            <person name="Szuroczki S."/>
            <person name="Abbaszade G."/>
            <person name="Schumann P."/>
            <person name="Toth E."/>
        </authorList>
    </citation>
    <scope>NUCLEOTIDE SEQUENCE</scope>
    <source>
        <strain evidence="2">DMG-N-6</strain>
    </source>
</reference>
<protein>
    <submittedName>
        <fullName evidence="2">Uncharacterized protein</fullName>
    </submittedName>
</protein>
<evidence type="ECO:0000313" key="2">
    <source>
        <dbReference type="EMBL" id="MBL4915815.1"/>
    </source>
</evidence>
<accession>A0A8K0V9F0</accession>
<proteinExistence type="predicted"/>
<keyword evidence="3" id="KW-1185">Reference proteome</keyword>
<name>A0A8K0V9F0_9RHOB</name>
<evidence type="ECO:0000313" key="3">
    <source>
        <dbReference type="Proteomes" id="UP000648908"/>
    </source>
</evidence>
<comment type="caution">
    <text evidence="2">The sequence shown here is derived from an EMBL/GenBank/DDBJ whole genome shotgun (WGS) entry which is preliminary data.</text>
</comment>
<gene>
    <name evidence="2" type="ORF">JL811_01165</name>
</gene>
<organism evidence="2 3">
    <name type="scientific">Szabonella alba</name>
    <dbReference type="NCBI Taxonomy" id="2804194"/>
    <lineage>
        <taxon>Bacteria</taxon>
        <taxon>Pseudomonadati</taxon>
        <taxon>Pseudomonadota</taxon>
        <taxon>Alphaproteobacteria</taxon>
        <taxon>Rhodobacterales</taxon>
        <taxon>Paracoccaceae</taxon>
        <taxon>Szabonella</taxon>
    </lineage>
</organism>